<dbReference type="PROSITE" id="PS51746">
    <property type="entry name" value="PPM_2"/>
    <property type="match status" value="1"/>
</dbReference>
<dbReference type="EC" id="3.1.3.16" evidence="1"/>
<dbReference type="PANTHER" id="PTHR12320">
    <property type="entry name" value="PROTEIN PHOSPHATASE 2C"/>
    <property type="match status" value="1"/>
</dbReference>
<evidence type="ECO:0000313" key="4">
    <source>
        <dbReference type="Proteomes" id="UP001378960"/>
    </source>
</evidence>
<dbReference type="PANTHER" id="PTHR12320:SF1">
    <property type="entry name" value="PROTEIN PHOSPHATASE PTC7 HOMOLOG"/>
    <property type="match status" value="1"/>
</dbReference>
<organism evidence="3 4">
    <name type="scientific">Pichia kluyveri</name>
    <name type="common">Yeast</name>
    <dbReference type="NCBI Taxonomy" id="36015"/>
    <lineage>
        <taxon>Eukaryota</taxon>
        <taxon>Fungi</taxon>
        <taxon>Dikarya</taxon>
        <taxon>Ascomycota</taxon>
        <taxon>Saccharomycotina</taxon>
        <taxon>Pichiomycetes</taxon>
        <taxon>Pichiales</taxon>
        <taxon>Pichiaceae</taxon>
        <taxon>Pichia</taxon>
    </lineage>
</organism>
<proteinExistence type="inferred from homology"/>
<dbReference type="AlphaFoldDB" id="A0AAV5QZ30"/>
<comment type="cofactor">
    <cofactor evidence="1">
        <name>Mg(2+)</name>
        <dbReference type="ChEBI" id="CHEBI:18420"/>
    </cofactor>
</comment>
<comment type="catalytic activity">
    <reaction evidence="1">
        <text>O-phospho-L-threonyl-[protein] + H2O = L-threonyl-[protein] + phosphate</text>
        <dbReference type="Rhea" id="RHEA:47004"/>
        <dbReference type="Rhea" id="RHEA-COMP:11060"/>
        <dbReference type="Rhea" id="RHEA-COMP:11605"/>
        <dbReference type="ChEBI" id="CHEBI:15377"/>
        <dbReference type="ChEBI" id="CHEBI:30013"/>
        <dbReference type="ChEBI" id="CHEBI:43474"/>
        <dbReference type="ChEBI" id="CHEBI:61977"/>
        <dbReference type="EC" id="3.1.3.16"/>
    </reaction>
</comment>
<comment type="similarity">
    <text evidence="1">Belongs to the PP2C family.</text>
</comment>
<dbReference type="Proteomes" id="UP001378960">
    <property type="component" value="Unassembled WGS sequence"/>
</dbReference>
<comment type="caution">
    <text evidence="3">The sequence shown here is derived from an EMBL/GenBank/DDBJ whole genome shotgun (WGS) entry which is preliminary data.</text>
</comment>
<keyword evidence="4" id="KW-1185">Reference proteome</keyword>
<dbReference type="SMART" id="SM00331">
    <property type="entry name" value="PP2C_SIG"/>
    <property type="match status" value="1"/>
</dbReference>
<evidence type="ECO:0000256" key="1">
    <source>
        <dbReference type="RuleBase" id="RU366020"/>
    </source>
</evidence>
<dbReference type="InterPro" id="IPR039123">
    <property type="entry name" value="PPTC7"/>
</dbReference>
<feature type="domain" description="PPM-type phosphatase" evidence="2">
    <location>
        <begin position="144"/>
        <end position="417"/>
    </location>
</feature>
<evidence type="ECO:0000313" key="3">
    <source>
        <dbReference type="EMBL" id="GMM44469.1"/>
    </source>
</evidence>
<dbReference type="EMBL" id="BTGB01000001">
    <property type="protein sequence ID" value="GMM44469.1"/>
    <property type="molecule type" value="Genomic_DNA"/>
</dbReference>
<dbReference type="SMART" id="SM00332">
    <property type="entry name" value="PP2Cc"/>
    <property type="match status" value="1"/>
</dbReference>
<dbReference type="GO" id="GO:0004722">
    <property type="term" value="F:protein serine/threonine phosphatase activity"/>
    <property type="evidence" value="ECO:0007669"/>
    <property type="project" value="UniProtKB-EC"/>
</dbReference>
<keyword evidence="1" id="KW-0378">Hydrolase</keyword>
<accession>A0AAV5QZ30</accession>
<dbReference type="InterPro" id="IPR036457">
    <property type="entry name" value="PPM-type-like_dom_sf"/>
</dbReference>
<keyword evidence="1" id="KW-0460">Magnesium</keyword>
<comment type="catalytic activity">
    <reaction evidence="1">
        <text>O-phospho-L-seryl-[protein] + H2O = L-seryl-[protein] + phosphate</text>
        <dbReference type="Rhea" id="RHEA:20629"/>
        <dbReference type="Rhea" id="RHEA-COMP:9863"/>
        <dbReference type="Rhea" id="RHEA-COMP:11604"/>
        <dbReference type="ChEBI" id="CHEBI:15377"/>
        <dbReference type="ChEBI" id="CHEBI:29999"/>
        <dbReference type="ChEBI" id="CHEBI:43474"/>
        <dbReference type="ChEBI" id="CHEBI:83421"/>
        <dbReference type="EC" id="3.1.3.16"/>
    </reaction>
</comment>
<reference evidence="3 4" key="1">
    <citation type="journal article" date="2023" name="Elife">
        <title>Identification of key yeast species and microbe-microbe interactions impacting larval growth of Drosophila in the wild.</title>
        <authorList>
            <person name="Mure A."/>
            <person name="Sugiura Y."/>
            <person name="Maeda R."/>
            <person name="Honda K."/>
            <person name="Sakurai N."/>
            <person name="Takahashi Y."/>
            <person name="Watada M."/>
            <person name="Katoh T."/>
            <person name="Gotoh A."/>
            <person name="Gotoh Y."/>
            <person name="Taniguchi I."/>
            <person name="Nakamura K."/>
            <person name="Hayashi T."/>
            <person name="Katayama T."/>
            <person name="Uemura T."/>
            <person name="Hattori Y."/>
        </authorList>
    </citation>
    <scope>NUCLEOTIDE SEQUENCE [LARGE SCALE GENOMIC DNA]</scope>
    <source>
        <strain evidence="3 4">PK-24</strain>
    </source>
</reference>
<protein>
    <recommendedName>
        <fullName evidence="1">Protein phosphatase</fullName>
        <ecNumber evidence="1">3.1.3.16</ecNumber>
    </recommendedName>
</protein>
<name>A0AAV5QZ30_PICKL</name>
<dbReference type="SUPFAM" id="SSF81606">
    <property type="entry name" value="PP2C-like"/>
    <property type="match status" value="1"/>
</dbReference>
<dbReference type="GO" id="GO:0046872">
    <property type="term" value="F:metal ion binding"/>
    <property type="evidence" value="ECO:0007669"/>
    <property type="project" value="UniProtKB-UniRule"/>
</dbReference>
<comment type="cofactor">
    <cofactor evidence="1">
        <name>Mn(2+)</name>
        <dbReference type="ChEBI" id="CHEBI:29035"/>
    </cofactor>
</comment>
<sequence>MYSHSSRIVSISQKIINKTLLSDHNAVKLRIKYTFSQRANFHSNRNKHRTKVNISYQSNNNNLINDKQKFNFNSINSLITFRNFTSSSTDEAFRRFRSFKNGEQFTKRFIDSTLQYTVSVAYSPKDRLQKNVSNDDGVYDEGEFVQNFKLLNANNVFESPTGEDNYILAYTEIGIIIGVLDGVGGWSEQGFDSSAISRELANKITYLYLNNPNQKPLTILNDAFDLVKSEGNVKVGSTTICFGIIDGKSGSLNALNLGDSWFGVFRKDKDTLKYKCVKQSNEQIYYFNAPYQLSIIPEKFLEDAKKRGSKYLMNEPNESDNYSFGLESGDIVIFTTDGMIDNIFPDDIELYLNDTANDEVNLSETLGGLNKVLVQQTTVLSLNTNFKSAFSQKLTELAGQDYIGGKPDDITSVMVYIK</sequence>
<evidence type="ECO:0000259" key="2">
    <source>
        <dbReference type="PROSITE" id="PS51746"/>
    </source>
</evidence>
<keyword evidence="1" id="KW-0479">Metal-binding</keyword>
<keyword evidence="1" id="KW-0904">Protein phosphatase</keyword>
<keyword evidence="1" id="KW-0464">Manganese</keyword>
<dbReference type="InterPro" id="IPR001932">
    <property type="entry name" value="PPM-type_phosphatase-like_dom"/>
</dbReference>
<dbReference type="Gene3D" id="3.60.40.10">
    <property type="entry name" value="PPM-type phosphatase domain"/>
    <property type="match status" value="1"/>
</dbReference>
<gene>
    <name evidence="3" type="ORF">DAPK24_010440</name>
</gene>